<keyword evidence="1" id="KW-0732">Signal</keyword>
<reference evidence="2" key="1">
    <citation type="submission" date="2022-04" db="EMBL/GenBank/DDBJ databases">
        <title>Lysobacter sp. CAU 1642 isolated from sea sand.</title>
        <authorList>
            <person name="Kim W."/>
        </authorList>
    </citation>
    <scope>NUCLEOTIDE SEQUENCE</scope>
    <source>
        <strain evidence="2">CAU 1642</strain>
    </source>
</reference>
<evidence type="ECO:0000256" key="1">
    <source>
        <dbReference type="SAM" id="SignalP"/>
    </source>
</evidence>
<proteinExistence type="predicted"/>
<dbReference type="Proteomes" id="UP001431449">
    <property type="component" value="Unassembled WGS sequence"/>
</dbReference>
<dbReference type="EMBL" id="JALNMH010000009">
    <property type="protein sequence ID" value="MCK7594343.1"/>
    <property type="molecule type" value="Genomic_DNA"/>
</dbReference>
<sequence>MSPLSRPALAVLSVLIAAFCSGAAKAECAQPPSQKDWLVKVEHLSTYPVGAEWNTRLTVHDAGCLVVEAPATLRIGGGRTEWEIPAAHLDGLRAVVEEGGLHSLKADSIAIEMKRAGETDLGRLGADHVTDAPVTVVRFRNPQSGQVSEPIRVEALHALTLPKAMMTLGTVQDIVRIVDQLGLAATRPLHGQPADQIEGR</sequence>
<feature type="signal peptide" evidence="1">
    <location>
        <begin position="1"/>
        <end position="26"/>
    </location>
</feature>
<feature type="chain" id="PRO_5045720028" evidence="1">
    <location>
        <begin position="27"/>
        <end position="200"/>
    </location>
</feature>
<protein>
    <submittedName>
        <fullName evidence="2">Uncharacterized protein</fullName>
    </submittedName>
</protein>
<organism evidence="2 3">
    <name type="scientific">Pseudomarimonas salicorniae</name>
    <dbReference type="NCBI Taxonomy" id="2933270"/>
    <lineage>
        <taxon>Bacteria</taxon>
        <taxon>Pseudomonadati</taxon>
        <taxon>Pseudomonadota</taxon>
        <taxon>Gammaproteobacteria</taxon>
        <taxon>Lysobacterales</taxon>
        <taxon>Lysobacteraceae</taxon>
        <taxon>Pseudomarimonas</taxon>
    </lineage>
</organism>
<gene>
    <name evidence="2" type="ORF">M0G41_11765</name>
</gene>
<accession>A0ABT0GIU4</accession>
<comment type="caution">
    <text evidence="2">The sequence shown here is derived from an EMBL/GenBank/DDBJ whole genome shotgun (WGS) entry which is preliminary data.</text>
</comment>
<name>A0ABT0GIU4_9GAMM</name>
<keyword evidence="3" id="KW-1185">Reference proteome</keyword>
<evidence type="ECO:0000313" key="2">
    <source>
        <dbReference type="EMBL" id="MCK7594343.1"/>
    </source>
</evidence>
<evidence type="ECO:0000313" key="3">
    <source>
        <dbReference type="Proteomes" id="UP001431449"/>
    </source>
</evidence>
<dbReference type="RefSeq" id="WP_248209405.1">
    <property type="nucleotide sequence ID" value="NZ_JALNMH010000009.1"/>
</dbReference>